<dbReference type="PROSITE" id="PS00134">
    <property type="entry name" value="TRYPSIN_HIS"/>
    <property type="match status" value="1"/>
</dbReference>
<comment type="subcellular location">
    <subcellularLocation>
        <location evidence="1">Secreted</location>
    </subcellularLocation>
</comment>
<dbReference type="GO" id="GO:0006508">
    <property type="term" value="P:proteolysis"/>
    <property type="evidence" value="ECO:0007669"/>
    <property type="project" value="InterPro"/>
</dbReference>
<dbReference type="GO" id="GO:0005576">
    <property type="term" value="C:extracellular region"/>
    <property type="evidence" value="ECO:0007669"/>
    <property type="project" value="UniProtKB-SubCell"/>
</dbReference>
<dbReference type="PROSITE" id="PS50240">
    <property type="entry name" value="TRYPSIN_DOM"/>
    <property type="match status" value="1"/>
</dbReference>
<dbReference type="InterPro" id="IPR009003">
    <property type="entry name" value="Peptidase_S1_PA"/>
</dbReference>
<evidence type="ECO:0000256" key="2">
    <source>
        <dbReference type="ARBA" id="ARBA00007664"/>
    </source>
</evidence>
<comment type="caution">
    <text evidence="9">The sequence shown here is derived from an EMBL/GenBank/DDBJ whole genome shotgun (WGS) entry which is preliminary data.</text>
</comment>
<evidence type="ECO:0000259" key="8">
    <source>
        <dbReference type="PROSITE" id="PS50240"/>
    </source>
</evidence>
<evidence type="ECO:0000256" key="4">
    <source>
        <dbReference type="ARBA" id="ARBA00022729"/>
    </source>
</evidence>
<reference evidence="9" key="1">
    <citation type="submission" date="2020-06" db="EMBL/GenBank/DDBJ databases">
        <authorList>
            <consortium name="Plant Systems Biology data submission"/>
        </authorList>
    </citation>
    <scope>NUCLEOTIDE SEQUENCE</scope>
    <source>
        <strain evidence="9">D6</strain>
    </source>
</reference>
<evidence type="ECO:0000313" key="10">
    <source>
        <dbReference type="Proteomes" id="UP001153069"/>
    </source>
</evidence>
<dbReference type="Proteomes" id="UP001153069">
    <property type="component" value="Unassembled WGS sequence"/>
</dbReference>
<keyword evidence="4" id="KW-0732">Signal</keyword>
<evidence type="ECO:0000256" key="7">
    <source>
        <dbReference type="ARBA" id="ARBA00023180"/>
    </source>
</evidence>
<keyword evidence="10" id="KW-1185">Reference proteome</keyword>
<dbReference type="GO" id="GO:0004252">
    <property type="term" value="F:serine-type endopeptidase activity"/>
    <property type="evidence" value="ECO:0007669"/>
    <property type="project" value="InterPro"/>
</dbReference>
<dbReference type="SUPFAM" id="SSF50494">
    <property type="entry name" value="Trypsin-like serine proteases"/>
    <property type="match status" value="1"/>
</dbReference>
<keyword evidence="3" id="KW-0964">Secreted</keyword>
<dbReference type="OrthoDB" id="10066789at2759"/>
<dbReference type="PRINTS" id="PR00722">
    <property type="entry name" value="CHYMOTRYPSIN"/>
</dbReference>
<dbReference type="InterPro" id="IPR050430">
    <property type="entry name" value="Peptidase_S1"/>
</dbReference>
<keyword evidence="7" id="KW-0325">Glycoprotein</keyword>
<evidence type="ECO:0000256" key="6">
    <source>
        <dbReference type="ARBA" id="ARBA00023157"/>
    </source>
</evidence>
<dbReference type="PANTHER" id="PTHR24276:SF98">
    <property type="entry name" value="FI18310P1-RELATED"/>
    <property type="match status" value="1"/>
</dbReference>
<keyword evidence="5" id="KW-0843">Virulence</keyword>
<comment type="similarity">
    <text evidence="2">Belongs to the peptidase S1 family.</text>
</comment>
<keyword evidence="6" id="KW-1015">Disulfide bond</keyword>
<evidence type="ECO:0000256" key="1">
    <source>
        <dbReference type="ARBA" id="ARBA00004613"/>
    </source>
</evidence>
<accession>A0A9N8EEC6</accession>
<dbReference type="Gene3D" id="2.40.10.10">
    <property type="entry name" value="Trypsin-like serine proteases"/>
    <property type="match status" value="1"/>
</dbReference>
<name>A0A9N8EEC6_9STRA</name>
<dbReference type="EMBL" id="CAICTM010001026">
    <property type="protein sequence ID" value="CAB9519587.1"/>
    <property type="molecule type" value="Genomic_DNA"/>
</dbReference>
<dbReference type="Pfam" id="PF00089">
    <property type="entry name" value="Trypsin"/>
    <property type="match status" value="1"/>
</dbReference>
<dbReference type="CDD" id="cd00190">
    <property type="entry name" value="Tryp_SPc"/>
    <property type="match status" value="1"/>
</dbReference>
<protein>
    <submittedName>
        <fullName evidence="9">Coagulation factor IX</fullName>
    </submittedName>
</protein>
<dbReference type="InterPro" id="IPR018114">
    <property type="entry name" value="TRYPSIN_HIS"/>
</dbReference>
<organism evidence="9 10">
    <name type="scientific">Seminavis robusta</name>
    <dbReference type="NCBI Taxonomy" id="568900"/>
    <lineage>
        <taxon>Eukaryota</taxon>
        <taxon>Sar</taxon>
        <taxon>Stramenopiles</taxon>
        <taxon>Ochrophyta</taxon>
        <taxon>Bacillariophyta</taxon>
        <taxon>Bacillariophyceae</taxon>
        <taxon>Bacillariophycidae</taxon>
        <taxon>Naviculales</taxon>
        <taxon>Naviculaceae</taxon>
        <taxon>Seminavis</taxon>
    </lineage>
</organism>
<evidence type="ECO:0000256" key="5">
    <source>
        <dbReference type="ARBA" id="ARBA00023026"/>
    </source>
</evidence>
<dbReference type="SMART" id="SM00020">
    <property type="entry name" value="Tryp_SPc"/>
    <property type="match status" value="1"/>
</dbReference>
<proteinExistence type="inferred from homology"/>
<dbReference type="PANTHER" id="PTHR24276">
    <property type="entry name" value="POLYSERASE-RELATED"/>
    <property type="match status" value="1"/>
</dbReference>
<feature type="domain" description="Peptidase S1" evidence="8">
    <location>
        <begin position="70"/>
        <end position="291"/>
    </location>
</feature>
<evidence type="ECO:0000256" key="3">
    <source>
        <dbReference type="ARBA" id="ARBA00022525"/>
    </source>
</evidence>
<evidence type="ECO:0000313" key="9">
    <source>
        <dbReference type="EMBL" id="CAB9519587.1"/>
    </source>
</evidence>
<gene>
    <name evidence="9" type="ORF">SEMRO_1028_G233180.1</name>
</gene>
<sequence length="572" mass="62646">MTTRQLRPYMYRPQSASILSRVVLALLVVHSNLPLGLATKTLEKSVNASQAKKVHSYLRENNYQKPRERIVGGTEATPGAYQFFAQWLTGCGGSLIHDDIVLTAGHCMADDIFSLRQPVKIGGHVSGTGNSRRIIDYARHPRYDFTDSKAYDFMVLKLARPIPNATLVTLNSDPTYPSSDETFRVIGFGIMAEGATRTAPYLQQVDVNHIPNCQPYYNKKSQVRDSVSFCAGHLEGGKDSCTADSGGPLFDPATFLQVGLVSWGRGCARPDSPGVYARVSVVYPWLQHKICELSAVPPAHCNEIRIDIAYNQNPEEVAWALLDERGHEMTVTFRGTVQETGLQTTILQVPAGDYTFWMTDGDGSAIIGGVAIYSGRGTTEELALHNGDIRDSGELLLNIQVGGAMAAVPVAPSLANSSSQVSTPTTLVDQTENGNSTMVQSAVSTLRVEILYDMHPQETGWFLLNQDTGEEIYTLQFDGNGTVQQNVDNALTQVVEEFPGLLEGNYWFLIADSAGNGICCSHGNGNIRIVQDIIYYQTAVGKRTGYITTVEERVIFEHTGNFTDYAEAYFVL</sequence>
<dbReference type="InterPro" id="IPR043504">
    <property type="entry name" value="Peptidase_S1_PA_chymotrypsin"/>
</dbReference>
<dbReference type="InterPro" id="IPR001254">
    <property type="entry name" value="Trypsin_dom"/>
</dbReference>
<dbReference type="AlphaFoldDB" id="A0A9N8EEC6"/>
<dbReference type="InterPro" id="IPR001314">
    <property type="entry name" value="Peptidase_S1A"/>
</dbReference>
<dbReference type="FunFam" id="2.40.10.10:FF:000054">
    <property type="entry name" value="Complement C1r subcomponent"/>
    <property type="match status" value="1"/>
</dbReference>